<sequence length="115" mass="13298">VYVSDLQTVDADPLADIQPWHRDNSSRSLTVLIPLYDVQEANGPTELILKSHLLYPSHRHSHLSPKMKGSGGWRCRWEMWREFFFSFFAETEGSIRPCLKAGDILIYDSRVIHRG</sequence>
<keyword evidence="1" id="KW-0560">Oxidoreductase</keyword>
<proteinExistence type="predicted"/>
<dbReference type="InterPro" id="IPR008775">
    <property type="entry name" value="Phytyl_CoA_dOase-like"/>
</dbReference>
<dbReference type="VEuPathDB" id="ToxoDB:CSUI_010017"/>
<dbReference type="PANTHER" id="PTHR37563">
    <property type="entry name" value="PHYTANOYL-COA DIOXYGENASE FAMILY PROTEIN (AFU_ORTHOLOGUE AFUA_2G03330)"/>
    <property type="match status" value="1"/>
</dbReference>
<keyword evidence="1" id="KW-0223">Dioxygenase</keyword>
<dbReference type="EMBL" id="MIGC01006538">
    <property type="protein sequence ID" value="PHJ16170.1"/>
    <property type="molecule type" value="Genomic_DNA"/>
</dbReference>
<dbReference type="GO" id="GO:0051213">
    <property type="term" value="F:dioxygenase activity"/>
    <property type="evidence" value="ECO:0007669"/>
    <property type="project" value="UniProtKB-KW"/>
</dbReference>
<dbReference type="Gene3D" id="2.60.120.620">
    <property type="entry name" value="q2cbj1_9rhob like domain"/>
    <property type="match status" value="1"/>
</dbReference>
<feature type="non-terminal residue" evidence="1">
    <location>
        <position position="115"/>
    </location>
</feature>
<evidence type="ECO:0000313" key="1">
    <source>
        <dbReference type="EMBL" id="PHJ16170.1"/>
    </source>
</evidence>
<evidence type="ECO:0000313" key="2">
    <source>
        <dbReference type="Proteomes" id="UP000221165"/>
    </source>
</evidence>
<comment type="caution">
    <text evidence="1">The sequence shown here is derived from an EMBL/GenBank/DDBJ whole genome shotgun (WGS) entry which is preliminary data.</text>
</comment>
<dbReference type="PANTHER" id="PTHR37563:SF2">
    <property type="entry name" value="PHYTANOYL-COA DIOXYGENASE FAMILY PROTEIN (AFU_ORTHOLOGUE AFUA_2G03330)"/>
    <property type="match status" value="1"/>
</dbReference>
<dbReference type="InterPro" id="IPR051961">
    <property type="entry name" value="Fungal_Metabolite_Diox"/>
</dbReference>
<dbReference type="GeneID" id="94433335"/>
<reference evidence="1 2" key="1">
    <citation type="journal article" date="2017" name="Int. J. Parasitol.">
        <title>The genome of the protozoan parasite Cystoisospora suis and a reverse vaccinology approach to identify vaccine candidates.</title>
        <authorList>
            <person name="Palmieri N."/>
            <person name="Shrestha A."/>
            <person name="Ruttkowski B."/>
            <person name="Beck T."/>
            <person name="Vogl C."/>
            <person name="Tomley F."/>
            <person name="Blake D.P."/>
            <person name="Joachim A."/>
        </authorList>
    </citation>
    <scope>NUCLEOTIDE SEQUENCE [LARGE SCALE GENOMIC DNA]</scope>
    <source>
        <strain evidence="1 2">Wien I</strain>
    </source>
</reference>
<dbReference type="Proteomes" id="UP000221165">
    <property type="component" value="Unassembled WGS sequence"/>
</dbReference>
<feature type="non-terminal residue" evidence="1">
    <location>
        <position position="1"/>
    </location>
</feature>
<dbReference type="RefSeq" id="XP_067917900.1">
    <property type="nucleotide sequence ID" value="XM_068070124.1"/>
</dbReference>
<keyword evidence="2" id="KW-1185">Reference proteome</keyword>
<dbReference type="Pfam" id="PF05721">
    <property type="entry name" value="PhyH"/>
    <property type="match status" value="1"/>
</dbReference>
<dbReference type="SUPFAM" id="SSF51197">
    <property type="entry name" value="Clavaminate synthase-like"/>
    <property type="match status" value="1"/>
</dbReference>
<organism evidence="1 2">
    <name type="scientific">Cystoisospora suis</name>
    <dbReference type="NCBI Taxonomy" id="483139"/>
    <lineage>
        <taxon>Eukaryota</taxon>
        <taxon>Sar</taxon>
        <taxon>Alveolata</taxon>
        <taxon>Apicomplexa</taxon>
        <taxon>Conoidasida</taxon>
        <taxon>Coccidia</taxon>
        <taxon>Eucoccidiorida</taxon>
        <taxon>Eimeriorina</taxon>
        <taxon>Sarcocystidae</taxon>
        <taxon>Cystoisospora</taxon>
    </lineage>
</organism>
<dbReference type="OrthoDB" id="347251at2759"/>
<dbReference type="AlphaFoldDB" id="A0A2C6K097"/>
<name>A0A2C6K097_9APIC</name>
<protein>
    <submittedName>
        <fullName evidence="1">Phytanoyl-dioxygenase superfamily protein</fullName>
    </submittedName>
</protein>
<accession>A0A2C6K097</accession>
<gene>
    <name evidence="1" type="ORF">CSUI_010017</name>
</gene>